<reference evidence="1" key="1">
    <citation type="submission" date="2025-08" db="UniProtKB">
        <authorList>
            <consortium name="Ensembl"/>
        </authorList>
    </citation>
    <scope>IDENTIFICATION</scope>
</reference>
<organism evidence="1 2">
    <name type="scientific">Zonotrichia albicollis</name>
    <name type="common">White-throated sparrow</name>
    <name type="synonym">Fringilla albicollis</name>
    <dbReference type="NCBI Taxonomy" id="44394"/>
    <lineage>
        <taxon>Eukaryota</taxon>
        <taxon>Metazoa</taxon>
        <taxon>Chordata</taxon>
        <taxon>Craniata</taxon>
        <taxon>Vertebrata</taxon>
        <taxon>Euteleostomi</taxon>
        <taxon>Archelosauria</taxon>
        <taxon>Archosauria</taxon>
        <taxon>Dinosauria</taxon>
        <taxon>Saurischia</taxon>
        <taxon>Theropoda</taxon>
        <taxon>Coelurosauria</taxon>
        <taxon>Aves</taxon>
        <taxon>Neognathae</taxon>
        <taxon>Neoaves</taxon>
        <taxon>Telluraves</taxon>
        <taxon>Australaves</taxon>
        <taxon>Passeriformes</taxon>
        <taxon>Passerellidae</taxon>
        <taxon>Zonotrichia</taxon>
    </lineage>
</organism>
<dbReference type="Pfam" id="PF15169">
    <property type="entry name" value="Cybc1_Eros"/>
    <property type="match status" value="1"/>
</dbReference>
<proteinExistence type="predicted"/>
<dbReference type="Ensembl" id="ENSZALT00000014386.1">
    <property type="protein sequence ID" value="ENSZALP00000010408.1"/>
    <property type="gene ID" value="ENSZALG00000008789.1"/>
</dbReference>
<accession>A0A8D2MRC6</accession>
<evidence type="ECO:0000313" key="2">
    <source>
        <dbReference type="Proteomes" id="UP000694413"/>
    </source>
</evidence>
<reference evidence="1" key="2">
    <citation type="submission" date="2025-09" db="UniProtKB">
        <authorList>
            <consortium name="Ensembl"/>
        </authorList>
    </citation>
    <scope>IDENTIFICATION</scope>
</reference>
<dbReference type="Proteomes" id="UP000694413">
    <property type="component" value="Unassembled WGS sequence"/>
</dbReference>
<dbReference type="InterPro" id="IPR027846">
    <property type="entry name" value="Cybc1"/>
</dbReference>
<evidence type="ECO:0000313" key="1">
    <source>
        <dbReference type="Ensembl" id="ENSZALP00000010408.1"/>
    </source>
</evidence>
<keyword evidence="2" id="KW-1185">Reference proteome</keyword>
<sequence length="45" mass="5141">MYMLVEKRTNSHLHLKRSPGIRSWSLCVGKNTAFIPQLALRGDSQ</sequence>
<name>A0A8D2MRC6_ZONAL</name>
<dbReference type="AlphaFoldDB" id="A0A8D2MRC6"/>
<protein>
    <submittedName>
        <fullName evidence="1">Uncharacterized protein</fullName>
    </submittedName>
</protein>